<comment type="caution">
    <text evidence="2">The sequence shown here is derived from an EMBL/GenBank/DDBJ whole genome shotgun (WGS) entry which is preliminary data.</text>
</comment>
<sequence>MASKEILRQVRRTVLDEVLAKFERLPNGIGRRQDAETWQSYFQRLRKSRTIRWFREHGLKMSTLEIVISSTAPLDEIIKAQATGSGTPMKEMPAPAQQQHQGKAPEWQSRKPGKPTEPSTPTTAPPGEARPPPGPQPTPRPRSSRPKQGPPAVSPESSKPEPPKTAAQ</sequence>
<dbReference type="Proteomes" id="UP001165080">
    <property type="component" value="Unassembled WGS sequence"/>
</dbReference>
<evidence type="ECO:0000256" key="1">
    <source>
        <dbReference type="SAM" id="MobiDB-lite"/>
    </source>
</evidence>
<feature type="region of interest" description="Disordered" evidence="1">
    <location>
        <begin position="79"/>
        <end position="168"/>
    </location>
</feature>
<reference evidence="2 3" key="1">
    <citation type="journal article" date="2023" name="Commun. Biol.">
        <title>Reorganization of the ancestral sex-determining regions during the evolution of trioecy in Pleodorina starrii.</title>
        <authorList>
            <person name="Takahashi K."/>
            <person name="Suzuki S."/>
            <person name="Kawai-Toyooka H."/>
            <person name="Yamamoto K."/>
            <person name="Hamaji T."/>
            <person name="Ootsuki R."/>
            <person name="Yamaguchi H."/>
            <person name="Kawachi M."/>
            <person name="Higashiyama T."/>
            <person name="Nozaki H."/>
        </authorList>
    </citation>
    <scope>NUCLEOTIDE SEQUENCE [LARGE SCALE GENOMIC DNA]</scope>
    <source>
        <strain evidence="2 3">NIES-4479</strain>
    </source>
</reference>
<dbReference type="AlphaFoldDB" id="A0A9W6BPC7"/>
<organism evidence="2 3">
    <name type="scientific">Pleodorina starrii</name>
    <dbReference type="NCBI Taxonomy" id="330485"/>
    <lineage>
        <taxon>Eukaryota</taxon>
        <taxon>Viridiplantae</taxon>
        <taxon>Chlorophyta</taxon>
        <taxon>core chlorophytes</taxon>
        <taxon>Chlorophyceae</taxon>
        <taxon>CS clade</taxon>
        <taxon>Chlamydomonadales</taxon>
        <taxon>Volvocaceae</taxon>
        <taxon>Pleodorina</taxon>
    </lineage>
</organism>
<evidence type="ECO:0000313" key="3">
    <source>
        <dbReference type="Proteomes" id="UP001165080"/>
    </source>
</evidence>
<keyword evidence="3" id="KW-1185">Reference proteome</keyword>
<feature type="compositionally biased region" description="Low complexity" evidence="1">
    <location>
        <begin position="116"/>
        <end position="127"/>
    </location>
</feature>
<feature type="compositionally biased region" description="Pro residues" evidence="1">
    <location>
        <begin position="128"/>
        <end position="140"/>
    </location>
</feature>
<dbReference type="EMBL" id="BRXU01000013">
    <property type="protein sequence ID" value="GLC55445.1"/>
    <property type="molecule type" value="Genomic_DNA"/>
</dbReference>
<proteinExistence type="predicted"/>
<protein>
    <submittedName>
        <fullName evidence="2">Uncharacterized protein</fullName>
    </submittedName>
</protein>
<accession>A0A9W6BPC7</accession>
<gene>
    <name evidence="2" type="primary">PLEST007124</name>
    <name evidence="2" type="ORF">PLESTB_000987900</name>
</gene>
<name>A0A9W6BPC7_9CHLO</name>
<evidence type="ECO:0000313" key="2">
    <source>
        <dbReference type="EMBL" id="GLC55445.1"/>
    </source>
</evidence>